<organism evidence="5 6">
    <name type="scientific">Neisseria shayeganii 871</name>
    <dbReference type="NCBI Taxonomy" id="1032488"/>
    <lineage>
        <taxon>Bacteria</taxon>
        <taxon>Pseudomonadati</taxon>
        <taxon>Pseudomonadota</taxon>
        <taxon>Betaproteobacteria</taxon>
        <taxon>Neisseriales</taxon>
        <taxon>Neisseriaceae</taxon>
        <taxon>Neisseria</taxon>
    </lineage>
</organism>
<feature type="non-terminal residue" evidence="5">
    <location>
        <position position="1"/>
    </location>
</feature>
<evidence type="ECO:0000256" key="3">
    <source>
        <dbReference type="ARBA" id="ARBA00023172"/>
    </source>
</evidence>
<keyword evidence="2" id="KW-0229">DNA integration</keyword>
<dbReference type="RefSeq" id="WP_009118582.1">
    <property type="nucleotide sequence ID" value="NZ_JH164926.1"/>
</dbReference>
<accession>G4CGZ9</accession>
<dbReference type="GO" id="GO:0006310">
    <property type="term" value="P:DNA recombination"/>
    <property type="evidence" value="ECO:0007669"/>
    <property type="project" value="UniProtKB-KW"/>
</dbReference>
<dbReference type="PANTHER" id="PTHR30629:SF2">
    <property type="entry name" value="PROPHAGE INTEGRASE INTS-RELATED"/>
    <property type="match status" value="1"/>
</dbReference>
<dbReference type="PATRIC" id="fig|1032488.3.peg.827"/>
<dbReference type="InterPro" id="IPR050808">
    <property type="entry name" value="Phage_Integrase"/>
</dbReference>
<dbReference type="OrthoDB" id="9775880at2"/>
<sequence length="106" mass="12443">LNKPETAHMPALPREELTEFYRRLLLADIHRQNRICVMLIMLCFARNTEIRGGEWAEIDWQAKTWTIPASRMKRPRPHVIPLADWPLELLQELHGITGQAPLRNHC</sequence>
<keyword evidence="3" id="KW-0233">DNA recombination</keyword>
<dbReference type="InterPro" id="IPR011010">
    <property type="entry name" value="DNA_brk_join_enz"/>
</dbReference>
<reference evidence="5 6" key="1">
    <citation type="submission" date="2011-05" db="EMBL/GenBank/DDBJ databases">
        <authorList>
            <person name="Muzny D."/>
            <person name="Qin X."/>
            <person name="Deng J."/>
            <person name="Jiang H."/>
            <person name="Liu Y."/>
            <person name="Qu J."/>
            <person name="Song X.-Z."/>
            <person name="Zhang L."/>
            <person name="Thornton R."/>
            <person name="Coyle M."/>
            <person name="Francisco L."/>
            <person name="Jackson L."/>
            <person name="Javaid M."/>
            <person name="Korchina V."/>
            <person name="Kovar C."/>
            <person name="Mata R."/>
            <person name="Mathew T."/>
            <person name="Ngo R."/>
            <person name="Nguyen L."/>
            <person name="Nguyen N."/>
            <person name="Okwuonu G."/>
            <person name="Ongeri F."/>
            <person name="Pham C."/>
            <person name="Simmons D."/>
            <person name="Wilczek-Boney K."/>
            <person name="Hale W."/>
            <person name="Jakkamsetti A."/>
            <person name="Pham P."/>
            <person name="Ruth R."/>
            <person name="San Lucas F."/>
            <person name="Warren J."/>
            <person name="Zhang J."/>
            <person name="Zhao Z."/>
            <person name="Zhou C."/>
            <person name="Zhu D."/>
            <person name="Lee S."/>
            <person name="Bess C."/>
            <person name="Blankenburg K."/>
            <person name="Forbes L."/>
            <person name="Fu Q."/>
            <person name="Gubbala S."/>
            <person name="Hirani K."/>
            <person name="Jayaseelan J.C."/>
            <person name="Lara F."/>
            <person name="Munidasa M."/>
            <person name="Palculict T."/>
            <person name="Patil S."/>
            <person name="Pu L.-L."/>
            <person name="Saada N."/>
            <person name="Tang L."/>
            <person name="Weissenberger G."/>
            <person name="Zhu Y."/>
            <person name="Hemphill L."/>
            <person name="Shang Y."/>
            <person name="Youmans B."/>
            <person name="Ayvaz T."/>
            <person name="Ross M."/>
            <person name="Santibanez J."/>
            <person name="Aqrawi P."/>
            <person name="Gross S."/>
            <person name="Joshi V."/>
            <person name="Fowler G."/>
            <person name="Nazareth L."/>
            <person name="Reid J."/>
            <person name="Worley K."/>
            <person name="Petrosino J."/>
            <person name="Highlander S."/>
            <person name="Gibbs R."/>
        </authorList>
    </citation>
    <scope>NUCLEOTIDE SEQUENCE [LARGE SCALE GENOMIC DNA]</scope>
    <source>
        <strain evidence="5 6">871</strain>
    </source>
</reference>
<dbReference type="GO" id="GO:0003677">
    <property type="term" value="F:DNA binding"/>
    <property type="evidence" value="ECO:0007669"/>
    <property type="project" value="InterPro"/>
</dbReference>
<evidence type="ECO:0000313" key="6">
    <source>
        <dbReference type="Proteomes" id="UP000003019"/>
    </source>
</evidence>
<dbReference type="AlphaFoldDB" id="G4CGZ9"/>
<dbReference type="EMBL" id="AGAY01000029">
    <property type="protein sequence ID" value="EGY52891.1"/>
    <property type="molecule type" value="Genomic_DNA"/>
</dbReference>
<dbReference type="Pfam" id="PF00589">
    <property type="entry name" value="Phage_integrase"/>
    <property type="match status" value="1"/>
</dbReference>
<evidence type="ECO:0000256" key="1">
    <source>
        <dbReference type="ARBA" id="ARBA00008857"/>
    </source>
</evidence>
<dbReference type="Gene3D" id="1.10.443.10">
    <property type="entry name" value="Intergrase catalytic core"/>
    <property type="match status" value="1"/>
</dbReference>
<dbReference type="InterPro" id="IPR002104">
    <property type="entry name" value="Integrase_catalytic"/>
</dbReference>
<dbReference type="InterPro" id="IPR013762">
    <property type="entry name" value="Integrase-like_cat_sf"/>
</dbReference>
<dbReference type="Proteomes" id="UP000003019">
    <property type="component" value="Unassembled WGS sequence"/>
</dbReference>
<evidence type="ECO:0000313" key="5">
    <source>
        <dbReference type="EMBL" id="EGY52891.1"/>
    </source>
</evidence>
<dbReference type="SUPFAM" id="SSF56349">
    <property type="entry name" value="DNA breaking-rejoining enzymes"/>
    <property type="match status" value="1"/>
</dbReference>
<dbReference type="GO" id="GO:0015074">
    <property type="term" value="P:DNA integration"/>
    <property type="evidence" value="ECO:0007669"/>
    <property type="project" value="UniProtKB-KW"/>
</dbReference>
<feature type="domain" description="Tyr recombinase" evidence="4">
    <location>
        <begin position="7"/>
        <end position="106"/>
    </location>
</feature>
<comment type="caution">
    <text evidence="5">The sequence shown here is derived from an EMBL/GenBank/DDBJ whole genome shotgun (WGS) entry which is preliminary data.</text>
</comment>
<dbReference type="PROSITE" id="PS51898">
    <property type="entry name" value="TYR_RECOMBINASE"/>
    <property type="match status" value="1"/>
</dbReference>
<protein>
    <submittedName>
        <fullName evidence="5">Phage integrase family site-specific recombinase</fullName>
    </submittedName>
</protein>
<proteinExistence type="inferred from homology"/>
<dbReference type="PANTHER" id="PTHR30629">
    <property type="entry name" value="PROPHAGE INTEGRASE"/>
    <property type="match status" value="1"/>
</dbReference>
<keyword evidence="6" id="KW-1185">Reference proteome</keyword>
<name>G4CGZ9_9NEIS</name>
<evidence type="ECO:0000256" key="2">
    <source>
        <dbReference type="ARBA" id="ARBA00022908"/>
    </source>
</evidence>
<gene>
    <name evidence="5" type="primary">int</name>
    <name evidence="5" type="ORF">HMPREF9371_0888</name>
</gene>
<dbReference type="HOGENOM" id="CLU_2215479_0_0_4"/>
<evidence type="ECO:0000259" key="4">
    <source>
        <dbReference type="PROSITE" id="PS51898"/>
    </source>
</evidence>
<comment type="similarity">
    <text evidence="1">Belongs to the 'phage' integrase family.</text>
</comment>